<feature type="transmembrane region" description="Helical" evidence="1">
    <location>
        <begin position="369"/>
        <end position="390"/>
    </location>
</feature>
<keyword evidence="1" id="KW-1133">Transmembrane helix</keyword>
<keyword evidence="1" id="KW-0472">Membrane</keyword>
<organism evidence="2 3">
    <name type="scientific">Sedimenticola thiotaurini</name>
    <dbReference type="NCBI Taxonomy" id="1543721"/>
    <lineage>
        <taxon>Bacteria</taxon>
        <taxon>Pseudomonadati</taxon>
        <taxon>Pseudomonadota</taxon>
        <taxon>Gammaproteobacteria</taxon>
        <taxon>Chromatiales</taxon>
        <taxon>Sedimenticolaceae</taxon>
        <taxon>Sedimenticola</taxon>
    </lineage>
</organism>
<evidence type="ECO:0000313" key="2">
    <source>
        <dbReference type="EMBL" id="TVT51694.1"/>
    </source>
</evidence>
<dbReference type="AlphaFoldDB" id="A0A558CSF5"/>
<accession>A0A558CSF5</accession>
<dbReference type="Pfam" id="PF11902">
    <property type="entry name" value="DUF3422"/>
    <property type="match status" value="1"/>
</dbReference>
<comment type="caution">
    <text evidence="2">The sequence shown here is derived from an EMBL/GenBank/DDBJ whole genome shotgun (WGS) entry which is preliminary data.</text>
</comment>
<protein>
    <submittedName>
        <fullName evidence="2">DUF3422 domain-containing protein</fullName>
    </submittedName>
</protein>
<reference evidence="2 3" key="1">
    <citation type="submission" date="2019-07" db="EMBL/GenBank/DDBJ databases">
        <title>The pathways for chlorine oxyanion respiration interact through the shared metabolite chlorate.</title>
        <authorList>
            <person name="Barnum T.P."/>
            <person name="Cheng Y."/>
            <person name="Hill K.A."/>
            <person name="Lucas L.N."/>
            <person name="Carlson H.K."/>
            <person name="Coates J.D."/>
        </authorList>
    </citation>
    <scope>NUCLEOTIDE SEQUENCE [LARGE SCALE GENOMIC DNA]</scope>
    <source>
        <strain evidence="2">BK-3</strain>
    </source>
</reference>
<name>A0A558CSF5_9GAMM</name>
<gene>
    <name evidence="2" type="ORF">FHK82_15235</name>
</gene>
<dbReference type="Proteomes" id="UP000317355">
    <property type="component" value="Unassembled WGS sequence"/>
</dbReference>
<dbReference type="EMBL" id="VMRY01000085">
    <property type="protein sequence ID" value="TVT51694.1"/>
    <property type="molecule type" value="Genomic_DNA"/>
</dbReference>
<evidence type="ECO:0000256" key="1">
    <source>
        <dbReference type="SAM" id="Phobius"/>
    </source>
</evidence>
<evidence type="ECO:0000313" key="3">
    <source>
        <dbReference type="Proteomes" id="UP000317355"/>
    </source>
</evidence>
<keyword evidence="1" id="KW-0812">Transmembrane</keyword>
<dbReference type="STRING" id="1543721.AAY24_18000"/>
<proteinExistence type="predicted"/>
<sequence length="439" mass="49156">MLLGETVGIPNHPLRTQLANEVHARPYELLTAPVQASHLAILADESLLPQERQAITALCERFDVAPPAPTARHYSADMGMFRLKWERHTEFSTYTFFHAAPFSQPFKDPAITQVPQEWLEQLPGELLAAIHVALLPCDYPKSEIEELAIHFASNTVTGSSVAGGAAEVWTDFHIHADGFSRFLVQDNNLRSRQAGRLIQRLYEVEQYRILALLAFPLAQQYGQALGRLDQALNNLTSKIVDIDNLEDEHQALDELTHLAAEVEQISSTTSYRFSAAAAYYDIIHQRLDDLREERIEGIQMLHEFMERRLAPAMHTCHSVNERIQTLAKRVTRASTLLRTRVDVSMEGQTKDLLKSMDRRAYLQLRMQETVEGLSVVVLSYYLVGLIGYGLKAAKSAGLPINVELGTGLAIPVVIGAVFFGVRRLKRLAGHGGEDTSKQR</sequence>
<dbReference type="InterPro" id="IPR021830">
    <property type="entry name" value="DUF3422"/>
</dbReference>
<feature type="transmembrane region" description="Helical" evidence="1">
    <location>
        <begin position="402"/>
        <end position="421"/>
    </location>
</feature>